<keyword evidence="3" id="KW-0677">Repeat</keyword>
<keyword evidence="6" id="KW-0539">Nucleus</keyword>
<evidence type="ECO:0000256" key="4">
    <source>
        <dbReference type="ARBA" id="ARBA00023015"/>
    </source>
</evidence>
<evidence type="ECO:0000313" key="9">
    <source>
        <dbReference type="EMBL" id="TFY70899.1"/>
    </source>
</evidence>
<evidence type="ECO:0000256" key="3">
    <source>
        <dbReference type="ARBA" id="ARBA00022737"/>
    </source>
</evidence>
<dbReference type="PANTHER" id="PTHR22846">
    <property type="entry name" value="WD40 REPEAT PROTEIN"/>
    <property type="match status" value="1"/>
</dbReference>
<name>A0A4Y9ZBX8_9AGAM</name>
<reference evidence="9 10" key="1">
    <citation type="submission" date="2019-02" db="EMBL/GenBank/DDBJ databases">
        <title>Genome sequencing of the rare red list fungi Dentipellis fragilis.</title>
        <authorList>
            <person name="Buettner E."/>
            <person name="Kellner H."/>
        </authorList>
    </citation>
    <scope>NUCLEOTIDE SEQUENCE [LARGE SCALE GENOMIC DNA]</scope>
    <source>
        <strain evidence="9 10">DSM 105465</strain>
    </source>
</reference>
<dbReference type="PROSITE" id="PS00678">
    <property type="entry name" value="WD_REPEATS_1"/>
    <property type="match status" value="3"/>
</dbReference>
<evidence type="ECO:0000256" key="6">
    <source>
        <dbReference type="ARBA" id="ARBA00023242"/>
    </source>
</evidence>
<feature type="compositionally biased region" description="Polar residues" evidence="8">
    <location>
        <begin position="156"/>
        <end position="167"/>
    </location>
</feature>
<evidence type="ECO:0000256" key="2">
    <source>
        <dbReference type="ARBA" id="ARBA00022574"/>
    </source>
</evidence>
<dbReference type="CDD" id="cd00200">
    <property type="entry name" value="WD40"/>
    <property type="match status" value="1"/>
</dbReference>
<evidence type="ECO:0000256" key="1">
    <source>
        <dbReference type="ARBA" id="ARBA00004123"/>
    </source>
</evidence>
<gene>
    <name evidence="9" type="ORF">EVG20_g2102</name>
</gene>
<comment type="caution">
    <text evidence="9">The sequence shown here is derived from an EMBL/GenBank/DDBJ whole genome shotgun (WGS) entry which is preliminary data.</text>
</comment>
<dbReference type="AlphaFoldDB" id="A0A4Y9ZBX8"/>
<sequence length="571" mass="63595">MASAPILITADEVNCLIYSYFQDSGFQHSAFSLRSEGRLDQSPNFQKRIPRGELVELLSKALLYTEVETHWRENTLTTNCKTGFSLLEDHVCSEDSSSKQPVNLATLSMSSSLSRDMLNVRTLEDVDMASKRKASTPATDDGRSDKRARKDRGTETPIQDSTSQTLDGDSINDMVLFDSAAKKLKHARSPAHEEDEPDPLAIRLLSAHATEVFVCAWNPTLPHILASGSKDAIVHLWNLPILPKDSSVAAPPAAPLTLAYYPKEDQGDLTSLDWNSDGSLLAIGSYDAILRVCTSTGELYFSNPKHQGPIFATRFSKSGKWLLTASLDSTACVWNVKEKKLHKEYRSHSDCCLDVDWVDDETFASCGADRVIHVMNLNKEGIVKSFKGHENEINQIKFNPTRTRLASCSDDKTARIWKSNFVKGVFSDECVVLDGHRGHVSGVSWCPAPSPEGHELIATSSFDNTARLWDAETGACLKVFSNHKRPIYTITFSPDGHWLATGSGDGWMHVYDVKEREKVWSWRSESPKRGIFEIDWQKKDNLNRIALALESKKVAVVDVTRLPALQRYATS</sequence>
<dbReference type="GO" id="GO:0000118">
    <property type="term" value="C:histone deacetylase complex"/>
    <property type="evidence" value="ECO:0007669"/>
    <property type="project" value="TreeGrafter"/>
</dbReference>
<dbReference type="SMART" id="SM00667">
    <property type="entry name" value="LisH"/>
    <property type="match status" value="1"/>
</dbReference>
<keyword evidence="4" id="KW-0805">Transcription regulation</keyword>
<evidence type="ECO:0000256" key="7">
    <source>
        <dbReference type="PROSITE-ProRule" id="PRU00221"/>
    </source>
</evidence>
<dbReference type="PROSITE" id="PS50294">
    <property type="entry name" value="WD_REPEATS_REGION"/>
    <property type="match status" value="5"/>
</dbReference>
<dbReference type="GO" id="GO:0006357">
    <property type="term" value="P:regulation of transcription by RNA polymerase II"/>
    <property type="evidence" value="ECO:0007669"/>
    <property type="project" value="TreeGrafter"/>
</dbReference>
<evidence type="ECO:0000256" key="5">
    <source>
        <dbReference type="ARBA" id="ARBA00023163"/>
    </source>
</evidence>
<feature type="repeat" description="WD" evidence="7">
    <location>
        <begin position="205"/>
        <end position="239"/>
    </location>
</feature>
<dbReference type="InterPro" id="IPR036322">
    <property type="entry name" value="WD40_repeat_dom_sf"/>
</dbReference>
<dbReference type="PROSITE" id="PS50082">
    <property type="entry name" value="WD_REPEATS_2"/>
    <property type="match status" value="5"/>
</dbReference>
<evidence type="ECO:0008006" key="11">
    <source>
        <dbReference type="Google" id="ProtNLM"/>
    </source>
</evidence>
<feature type="repeat" description="WD" evidence="7">
    <location>
        <begin position="480"/>
        <end position="521"/>
    </location>
</feature>
<dbReference type="InterPro" id="IPR001680">
    <property type="entry name" value="WD40_rpt"/>
</dbReference>
<dbReference type="FunFam" id="2.130.10.10:FF:000218">
    <property type="entry name" value="WD40 repeat-containing protein HOS15"/>
    <property type="match status" value="1"/>
</dbReference>
<dbReference type="PANTHER" id="PTHR22846:SF2">
    <property type="entry name" value="F-BOX-LIKE_WD REPEAT-CONTAINING PROTEIN EBI"/>
    <property type="match status" value="1"/>
</dbReference>
<feature type="region of interest" description="Disordered" evidence="8">
    <location>
        <begin position="124"/>
        <end position="169"/>
    </location>
</feature>
<dbReference type="InterPro" id="IPR015943">
    <property type="entry name" value="WD40/YVTN_repeat-like_dom_sf"/>
</dbReference>
<keyword evidence="10" id="KW-1185">Reference proteome</keyword>
<dbReference type="PROSITE" id="PS50896">
    <property type="entry name" value="LISH"/>
    <property type="match status" value="1"/>
</dbReference>
<keyword evidence="5" id="KW-0804">Transcription</keyword>
<evidence type="ECO:0000313" key="10">
    <source>
        <dbReference type="Proteomes" id="UP000298327"/>
    </source>
</evidence>
<dbReference type="EMBL" id="SEOQ01000076">
    <property type="protein sequence ID" value="TFY70899.1"/>
    <property type="molecule type" value="Genomic_DNA"/>
</dbReference>
<dbReference type="Pfam" id="PF00400">
    <property type="entry name" value="WD40"/>
    <property type="match status" value="7"/>
</dbReference>
<dbReference type="InterPro" id="IPR020472">
    <property type="entry name" value="WD40_PAC1"/>
</dbReference>
<dbReference type="Pfam" id="PF08513">
    <property type="entry name" value="LisH"/>
    <property type="match status" value="1"/>
</dbReference>
<comment type="subcellular location">
    <subcellularLocation>
        <location evidence="1">Nucleus</location>
    </subcellularLocation>
</comment>
<keyword evidence="2 7" id="KW-0853">WD repeat</keyword>
<dbReference type="GO" id="GO:0003714">
    <property type="term" value="F:transcription corepressor activity"/>
    <property type="evidence" value="ECO:0007669"/>
    <property type="project" value="InterPro"/>
</dbReference>
<feature type="repeat" description="WD" evidence="7">
    <location>
        <begin position="433"/>
        <end position="479"/>
    </location>
</feature>
<evidence type="ECO:0000256" key="8">
    <source>
        <dbReference type="SAM" id="MobiDB-lite"/>
    </source>
</evidence>
<dbReference type="SUPFAM" id="SSF50978">
    <property type="entry name" value="WD40 repeat-like"/>
    <property type="match status" value="1"/>
</dbReference>
<accession>A0A4Y9ZBX8</accession>
<dbReference type="PRINTS" id="PR00320">
    <property type="entry name" value="GPROTEINBRPT"/>
</dbReference>
<dbReference type="Gene3D" id="2.130.10.10">
    <property type="entry name" value="YVTN repeat-like/Quinoprotein amine dehydrogenase"/>
    <property type="match status" value="1"/>
</dbReference>
<dbReference type="Gene3D" id="1.20.960.30">
    <property type="match status" value="1"/>
</dbReference>
<dbReference type="OrthoDB" id="1367865at2759"/>
<dbReference type="InterPro" id="IPR045183">
    <property type="entry name" value="Ebi-like"/>
</dbReference>
<dbReference type="InterPro" id="IPR006594">
    <property type="entry name" value="LisH"/>
</dbReference>
<dbReference type="STRING" id="205917.A0A4Y9ZBX8"/>
<organism evidence="9 10">
    <name type="scientific">Dentipellis fragilis</name>
    <dbReference type="NCBI Taxonomy" id="205917"/>
    <lineage>
        <taxon>Eukaryota</taxon>
        <taxon>Fungi</taxon>
        <taxon>Dikarya</taxon>
        <taxon>Basidiomycota</taxon>
        <taxon>Agaricomycotina</taxon>
        <taxon>Agaricomycetes</taxon>
        <taxon>Russulales</taxon>
        <taxon>Hericiaceae</taxon>
        <taxon>Dentipellis</taxon>
    </lineage>
</organism>
<dbReference type="InterPro" id="IPR019775">
    <property type="entry name" value="WD40_repeat_CS"/>
</dbReference>
<dbReference type="Proteomes" id="UP000298327">
    <property type="component" value="Unassembled WGS sequence"/>
</dbReference>
<feature type="repeat" description="WD" evidence="7">
    <location>
        <begin position="386"/>
        <end position="418"/>
    </location>
</feature>
<dbReference type="SMART" id="SM00320">
    <property type="entry name" value="WD40"/>
    <property type="match status" value="7"/>
</dbReference>
<feature type="repeat" description="WD" evidence="7">
    <location>
        <begin position="303"/>
        <end position="344"/>
    </location>
</feature>
<protein>
    <recommendedName>
        <fullName evidence="11">LisH domain-containing protein</fullName>
    </recommendedName>
</protein>
<proteinExistence type="predicted"/>